<feature type="compositionally biased region" description="Basic and acidic residues" evidence="5">
    <location>
        <begin position="745"/>
        <end position="754"/>
    </location>
</feature>
<feature type="compositionally biased region" description="Low complexity" evidence="5">
    <location>
        <begin position="212"/>
        <end position="223"/>
    </location>
</feature>
<dbReference type="GO" id="GO:0005643">
    <property type="term" value="C:nuclear pore"/>
    <property type="evidence" value="ECO:0007669"/>
    <property type="project" value="TreeGrafter"/>
</dbReference>
<keyword evidence="2 4" id="KW-0863">Zinc-finger</keyword>
<name>A0A7I8WXM3_BURXY</name>
<dbReference type="GO" id="GO:0005737">
    <property type="term" value="C:cytoplasm"/>
    <property type="evidence" value="ECO:0007669"/>
    <property type="project" value="TreeGrafter"/>
</dbReference>
<dbReference type="GO" id="GO:0005096">
    <property type="term" value="F:GTPase activator activity"/>
    <property type="evidence" value="ECO:0007669"/>
    <property type="project" value="TreeGrafter"/>
</dbReference>
<dbReference type="PANTHER" id="PTHR23138:SF179">
    <property type="entry name" value="NUCLEAR PORE COMPLEX PROTEIN"/>
    <property type="match status" value="1"/>
</dbReference>
<evidence type="ECO:0000313" key="9">
    <source>
        <dbReference type="Proteomes" id="UP000659654"/>
    </source>
</evidence>
<sequence>MCAKREGFAKFRNECPVILYRFYNILILTVLSSAMSESSETCDRLVQRFEEALRLYSDHYLTLQKTVLTAQAQIDAKIGRIEQTMLQLAFEGKSQSTAMNNVQRSVCESHEREVNRLTGLLETVFQSQIRNQNAQAQAAAQQASIFGLLNNLNNQSIIPNPSMLPPQLPPNFQMPVPIPQQSQQVAKPQLQQPQFQPPVVQQLPAQPKPEQKPVVQPVSQPSSGGFGDQFKKKDGEWECKGCYVRNGADKTVCPCCNTPKDGAAPAAGAKPAPAFKPSTFAAPAPNTGGFSFGLGGSKPAAVPAAKPAEPIKSEATKGISFGSLSLSEQPKNLFGKPAATPVAPAPFKIDAKPVILPPREAEDEEKEEAPEEFRPDDSQFKRPDIALPDLVQVKTGEEDEDLVFVSRAKLYRFDAEKKEVKERGAGEIKLLRHKNTHKLRCVMRREQVLKLCANFACAGVKPTIKKDKPTTLIWTCIDFSDPEEHPDGENCTLLCRFKNEEDAKKFKETVETEGKGAAVVQADESKDNSTSSTPKQSPQKEIKKEPEEAKPLATPTTSATATPNNSFSFKGFGSATGHTTPSKPLFGTPTATGTANVGQGAPISFSFNPGKSTTPATSVQPPVSTPASATTASPAPGKGIFGGGLSSNQTASPANFSFKGFGTPTSANQSQNSSVTAAETPKPSLFGGNTSSVSFGSLSQNSQSSFLSGKDNASTFKVDPKKFAVFGQKKDEEKKAEEGEDEEPEAFKPDDTQFKRPDISLPDLVQVKTGEENEDVLFSARAKLYRYVSETKEVKERGVGDIKILKHKENGKVRVLMRREQVLKLCANFIVKNVKPEFKKARNDTLVWNCCDYSDRDEHPDGEHVTLMCRFKEPKDAEQFSKIINENQD</sequence>
<dbReference type="EMBL" id="CAJFCV020000002">
    <property type="protein sequence ID" value="CAG9100202.1"/>
    <property type="molecule type" value="Genomic_DNA"/>
</dbReference>
<gene>
    <name evidence="8" type="ORF">BXYJ_LOCUS4737</name>
</gene>
<keyword evidence="9" id="KW-1185">Reference proteome</keyword>
<dbReference type="SMART" id="SM00547">
    <property type="entry name" value="ZnF_RBZ"/>
    <property type="match status" value="1"/>
</dbReference>
<feature type="compositionally biased region" description="Polar residues" evidence="5">
    <location>
        <begin position="646"/>
        <end position="655"/>
    </location>
</feature>
<dbReference type="Gene3D" id="2.30.29.30">
    <property type="entry name" value="Pleckstrin-homology domain (PH domain)/Phosphotyrosine-binding domain (PTB)"/>
    <property type="match status" value="2"/>
</dbReference>
<feature type="compositionally biased region" description="Low complexity" evidence="5">
    <location>
        <begin position="625"/>
        <end position="636"/>
    </location>
</feature>
<feature type="domain" description="RanBP2-type" evidence="7">
    <location>
        <begin position="233"/>
        <end position="262"/>
    </location>
</feature>
<dbReference type="OrthoDB" id="2357150at2759"/>
<comment type="caution">
    <text evidence="8">The sequence shown here is derived from an EMBL/GenBank/DDBJ whole genome shotgun (WGS) entry which is preliminary data.</text>
</comment>
<evidence type="ECO:0000256" key="1">
    <source>
        <dbReference type="ARBA" id="ARBA00022723"/>
    </source>
</evidence>
<feature type="domain" description="RanBD1" evidence="6">
    <location>
        <begin position="756"/>
        <end position="889"/>
    </location>
</feature>
<dbReference type="SMART" id="SM00160">
    <property type="entry name" value="RanBD"/>
    <property type="match status" value="2"/>
</dbReference>
<feature type="region of interest" description="Disordered" evidence="5">
    <location>
        <begin position="727"/>
        <end position="754"/>
    </location>
</feature>
<feature type="compositionally biased region" description="Low complexity" evidence="5">
    <location>
        <begin position="179"/>
        <end position="205"/>
    </location>
</feature>
<feature type="region of interest" description="Disordered" evidence="5">
    <location>
        <begin position="508"/>
        <end position="714"/>
    </location>
</feature>
<accession>A0A7I8WXM3</accession>
<keyword evidence="1" id="KW-0479">Metal-binding</keyword>
<dbReference type="AlphaFoldDB" id="A0A7I8WXM3"/>
<dbReference type="PROSITE" id="PS50199">
    <property type="entry name" value="ZF_RANBP2_2"/>
    <property type="match status" value="1"/>
</dbReference>
<dbReference type="FunFam" id="4.10.1060.10:FF:000003">
    <property type="entry name" value="E3 SUMO-protein ligase RanBP2"/>
    <property type="match status" value="1"/>
</dbReference>
<dbReference type="GO" id="GO:0008270">
    <property type="term" value="F:zinc ion binding"/>
    <property type="evidence" value="ECO:0007669"/>
    <property type="project" value="UniProtKB-KW"/>
</dbReference>
<feature type="region of interest" description="Disordered" evidence="5">
    <location>
        <begin position="174"/>
        <end position="231"/>
    </location>
</feature>
<dbReference type="InterPro" id="IPR045255">
    <property type="entry name" value="RanBP1-like"/>
</dbReference>
<feature type="domain" description="RanBD1" evidence="6">
    <location>
        <begin position="382"/>
        <end position="511"/>
    </location>
</feature>
<dbReference type="SUPFAM" id="SSF50729">
    <property type="entry name" value="PH domain-like"/>
    <property type="match status" value="2"/>
</dbReference>
<evidence type="ECO:0000259" key="6">
    <source>
        <dbReference type="PROSITE" id="PS50196"/>
    </source>
</evidence>
<feature type="compositionally biased region" description="Basic and acidic residues" evidence="5">
    <location>
        <begin position="371"/>
        <end position="381"/>
    </location>
</feature>
<dbReference type="CDD" id="cd00835">
    <property type="entry name" value="RanBD_family"/>
    <property type="match status" value="2"/>
</dbReference>
<dbReference type="SMR" id="A0A7I8WXM3"/>
<evidence type="ECO:0000256" key="4">
    <source>
        <dbReference type="PROSITE-ProRule" id="PRU00322"/>
    </source>
</evidence>
<protein>
    <submittedName>
        <fullName evidence="8">(pine wood nematode) hypothetical protein</fullName>
    </submittedName>
</protein>
<dbReference type="Proteomes" id="UP000582659">
    <property type="component" value="Unassembled WGS sequence"/>
</dbReference>
<dbReference type="EMBL" id="CAJFDI010000002">
    <property type="protein sequence ID" value="CAD5216842.1"/>
    <property type="molecule type" value="Genomic_DNA"/>
</dbReference>
<feature type="compositionally biased region" description="Low complexity" evidence="5">
    <location>
        <begin position="551"/>
        <end position="566"/>
    </location>
</feature>
<reference evidence="8" key="1">
    <citation type="submission" date="2020-09" db="EMBL/GenBank/DDBJ databases">
        <authorList>
            <person name="Kikuchi T."/>
        </authorList>
    </citation>
    <scope>NUCLEOTIDE SEQUENCE</scope>
    <source>
        <strain evidence="8">Ka4C1</strain>
    </source>
</reference>
<feature type="region of interest" description="Disordered" evidence="5">
    <location>
        <begin position="360"/>
        <end position="381"/>
    </location>
</feature>
<proteinExistence type="predicted"/>
<dbReference type="Gene3D" id="4.10.1060.10">
    <property type="entry name" value="Zinc finger, RanBP2-type"/>
    <property type="match status" value="1"/>
</dbReference>
<dbReference type="Proteomes" id="UP000659654">
    <property type="component" value="Unassembled WGS sequence"/>
</dbReference>
<evidence type="ECO:0000259" key="7">
    <source>
        <dbReference type="PROSITE" id="PS50199"/>
    </source>
</evidence>
<feature type="compositionally biased region" description="Acidic residues" evidence="5">
    <location>
        <begin position="361"/>
        <end position="370"/>
    </location>
</feature>
<dbReference type="Pfam" id="PF00638">
    <property type="entry name" value="Ran_BP1"/>
    <property type="match status" value="2"/>
</dbReference>
<keyword evidence="3" id="KW-0862">Zinc</keyword>
<evidence type="ECO:0000256" key="3">
    <source>
        <dbReference type="ARBA" id="ARBA00022833"/>
    </source>
</evidence>
<organism evidence="8 9">
    <name type="scientific">Bursaphelenchus xylophilus</name>
    <name type="common">Pinewood nematode worm</name>
    <name type="synonym">Aphelenchoides xylophilus</name>
    <dbReference type="NCBI Taxonomy" id="6326"/>
    <lineage>
        <taxon>Eukaryota</taxon>
        <taxon>Metazoa</taxon>
        <taxon>Ecdysozoa</taxon>
        <taxon>Nematoda</taxon>
        <taxon>Chromadorea</taxon>
        <taxon>Rhabditida</taxon>
        <taxon>Tylenchina</taxon>
        <taxon>Tylenchomorpha</taxon>
        <taxon>Aphelenchoidea</taxon>
        <taxon>Aphelenchoididae</taxon>
        <taxon>Bursaphelenchus</taxon>
    </lineage>
</organism>
<dbReference type="PANTHER" id="PTHR23138">
    <property type="entry name" value="RAN BINDING PROTEIN"/>
    <property type="match status" value="1"/>
</dbReference>
<evidence type="ECO:0000256" key="2">
    <source>
        <dbReference type="ARBA" id="ARBA00022771"/>
    </source>
</evidence>
<dbReference type="PROSITE" id="PS01358">
    <property type="entry name" value="ZF_RANBP2_1"/>
    <property type="match status" value="1"/>
</dbReference>
<dbReference type="InterPro" id="IPR001876">
    <property type="entry name" value="Znf_RanBP2"/>
</dbReference>
<feature type="compositionally biased region" description="Polar residues" evidence="5">
    <location>
        <begin position="605"/>
        <end position="622"/>
    </location>
</feature>
<evidence type="ECO:0000313" key="8">
    <source>
        <dbReference type="EMBL" id="CAD5216842.1"/>
    </source>
</evidence>
<evidence type="ECO:0000256" key="5">
    <source>
        <dbReference type="SAM" id="MobiDB-lite"/>
    </source>
</evidence>
<dbReference type="PROSITE" id="PS50196">
    <property type="entry name" value="RANBD1"/>
    <property type="match status" value="2"/>
</dbReference>
<feature type="compositionally biased region" description="Low complexity" evidence="5">
    <location>
        <begin position="691"/>
        <end position="709"/>
    </location>
</feature>
<dbReference type="InterPro" id="IPR000156">
    <property type="entry name" value="Ran_bind_dom"/>
</dbReference>
<dbReference type="InterPro" id="IPR011993">
    <property type="entry name" value="PH-like_dom_sf"/>
</dbReference>
<feature type="compositionally biased region" description="Basic and acidic residues" evidence="5">
    <location>
        <begin position="727"/>
        <end position="737"/>
    </location>
</feature>
<feature type="compositionally biased region" description="Basic and acidic residues" evidence="5">
    <location>
        <begin position="538"/>
        <end position="550"/>
    </location>
</feature>
<feature type="compositionally biased region" description="Polar residues" evidence="5">
    <location>
        <begin position="663"/>
        <end position="677"/>
    </location>
</feature>